<accession>A0A919JWF0</accession>
<dbReference type="GO" id="GO:0005524">
    <property type="term" value="F:ATP binding"/>
    <property type="evidence" value="ECO:0007669"/>
    <property type="project" value="UniProtKB-KW"/>
</dbReference>
<dbReference type="PANTHER" id="PTHR42708:SF1">
    <property type="entry name" value="GLIDING MOTILITY PROTEIN MGLA"/>
    <property type="match status" value="1"/>
</dbReference>
<protein>
    <submittedName>
        <fullName evidence="5">ATP-binding protein</fullName>
    </submittedName>
</protein>
<dbReference type="GO" id="GO:0005525">
    <property type="term" value="F:GTP binding"/>
    <property type="evidence" value="ECO:0007669"/>
    <property type="project" value="UniProtKB-KW"/>
</dbReference>
<reference evidence="5" key="1">
    <citation type="submission" date="2021-01" db="EMBL/GenBank/DDBJ databases">
        <title>Whole genome shotgun sequence of Actinoplanes rishiriensis NBRC 108556.</title>
        <authorList>
            <person name="Komaki H."/>
            <person name="Tamura T."/>
        </authorList>
    </citation>
    <scope>NUCLEOTIDE SEQUENCE</scope>
    <source>
        <strain evidence="5">NBRC 108556</strain>
    </source>
</reference>
<dbReference type="InterPro" id="IPR052705">
    <property type="entry name" value="Gliding_Motility_GTPase"/>
</dbReference>
<dbReference type="PANTHER" id="PTHR42708">
    <property type="entry name" value="ATP/GTP-BINDING PROTEIN-RELATED"/>
    <property type="match status" value="1"/>
</dbReference>
<keyword evidence="6" id="KW-1185">Reference proteome</keyword>
<evidence type="ECO:0000313" key="6">
    <source>
        <dbReference type="Proteomes" id="UP000636960"/>
    </source>
</evidence>
<evidence type="ECO:0000256" key="4">
    <source>
        <dbReference type="ARBA" id="ARBA00023134"/>
    </source>
</evidence>
<dbReference type="Gene3D" id="3.40.50.300">
    <property type="entry name" value="P-loop containing nucleotide triphosphate hydrolases"/>
    <property type="match status" value="1"/>
</dbReference>
<dbReference type="EMBL" id="BOMV01000039">
    <property type="protein sequence ID" value="GIE96073.1"/>
    <property type="molecule type" value="Genomic_DNA"/>
</dbReference>
<dbReference type="AlphaFoldDB" id="A0A919JWF0"/>
<dbReference type="InterPro" id="IPR027417">
    <property type="entry name" value="P-loop_NTPase"/>
</dbReference>
<evidence type="ECO:0000256" key="2">
    <source>
        <dbReference type="ARBA" id="ARBA00022741"/>
    </source>
</evidence>
<gene>
    <name evidence="5" type="ORF">Ari01nite_35380</name>
</gene>
<dbReference type="InterPro" id="IPR004130">
    <property type="entry name" value="Gpn"/>
</dbReference>
<proteinExistence type="inferred from homology"/>
<comment type="similarity">
    <text evidence="1">Belongs to the GPN-loop GTPase family.</text>
</comment>
<dbReference type="Pfam" id="PF03029">
    <property type="entry name" value="ATP_bind_1"/>
    <property type="match status" value="1"/>
</dbReference>
<dbReference type="CDD" id="cd00882">
    <property type="entry name" value="Ras_like_GTPase"/>
    <property type="match status" value="1"/>
</dbReference>
<dbReference type="RefSeq" id="WP_203782344.1">
    <property type="nucleotide sequence ID" value="NZ_BOMV01000039.1"/>
</dbReference>
<dbReference type="SUPFAM" id="SSF52540">
    <property type="entry name" value="P-loop containing nucleoside triphosphate hydrolases"/>
    <property type="match status" value="1"/>
</dbReference>
<dbReference type="GO" id="GO:0016787">
    <property type="term" value="F:hydrolase activity"/>
    <property type="evidence" value="ECO:0007669"/>
    <property type="project" value="UniProtKB-KW"/>
</dbReference>
<sequence>MDFASYERAGAQPKEITSAKIVIAGGFGVGKTTLVGSVSEIEPLTTEAIMTSAGAGVDDASKVPGKESTTVAMDFGRITMADDLILYLFGTPGQTRFWFMWDELIRGAVGAAVLVDTRRIADAFAPLDYFENRHLPYIVALNCFDGAPRYEPDEVREALAIPSHVPLIMCDARHRDSVKQVLVQVVEHAMAVLMAEQSGGYPAVVG</sequence>
<evidence type="ECO:0000313" key="5">
    <source>
        <dbReference type="EMBL" id="GIE96073.1"/>
    </source>
</evidence>
<evidence type="ECO:0000256" key="3">
    <source>
        <dbReference type="ARBA" id="ARBA00022801"/>
    </source>
</evidence>
<keyword evidence="4" id="KW-0342">GTP-binding</keyword>
<evidence type="ECO:0000256" key="1">
    <source>
        <dbReference type="ARBA" id="ARBA00005290"/>
    </source>
</evidence>
<dbReference type="Proteomes" id="UP000636960">
    <property type="component" value="Unassembled WGS sequence"/>
</dbReference>
<keyword evidence="3" id="KW-0378">Hydrolase</keyword>
<keyword evidence="5" id="KW-0067">ATP-binding</keyword>
<name>A0A919JWF0_9ACTN</name>
<comment type="caution">
    <text evidence="5">The sequence shown here is derived from an EMBL/GenBank/DDBJ whole genome shotgun (WGS) entry which is preliminary data.</text>
</comment>
<keyword evidence="2" id="KW-0547">Nucleotide-binding</keyword>
<organism evidence="5 6">
    <name type="scientific">Paractinoplanes rishiriensis</name>
    <dbReference type="NCBI Taxonomy" id="1050105"/>
    <lineage>
        <taxon>Bacteria</taxon>
        <taxon>Bacillati</taxon>
        <taxon>Actinomycetota</taxon>
        <taxon>Actinomycetes</taxon>
        <taxon>Micromonosporales</taxon>
        <taxon>Micromonosporaceae</taxon>
        <taxon>Paractinoplanes</taxon>
    </lineage>
</organism>